<organism evidence="2 3">
    <name type="scientific">Raoultibacter timonensis</name>
    <dbReference type="NCBI Taxonomy" id="1907662"/>
    <lineage>
        <taxon>Bacteria</taxon>
        <taxon>Bacillati</taxon>
        <taxon>Actinomycetota</taxon>
        <taxon>Coriobacteriia</taxon>
        <taxon>Eggerthellales</taxon>
        <taxon>Eggerthellaceae</taxon>
        <taxon>Raoultibacter</taxon>
    </lineage>
</organism>
<evidence type="ECO:0000313" key="2">
    <source>
        <dbReference type="EMBL" id="BDE97331.1"/>
    </source>
</evidence>
<evidence type="ECO:0000259" key="1">
    <source>
        <dbReference type="Pfam" id="PF13556"/>
    </source>
</evidence>
<feature type="domain" description="PucR C-terminal helix-turn-helix" evidence="1">
    <location>
        <begin position="458"/>
        <end position="505"/>
    </location>
</feature>
<protein>
    <recommendedName>
        <fullName evidence="1">PucR C-terminal helix-turn-helix domain-containing protein</fullName>
    </recommendedName>
</protein>
<reference evidence="2 3" key="1">
    <citation type="submission" date="2022-01" db="EMBL/GenBank/DDBJ databases">
        <title>Novel bile acid biosynthetic pathways are enriched in the microbiome of centenarians.</title>
        <authorList>
            <person name="Sato Y."/>
            <person name="Atarashi K."/>
            <person name="Plichta R.D."/>
            <person name="Arai Y."/>
            <person name="Sasajima S."/>
            <person name="Kearney M.S."/>
            <person name="Suda W."/>
            <person name="Takeshita K."/>
            <person name="Sasaki T."/>
            <person name="Okamoto S."/>
            <person name="Skelly N.A."/>
            <person name="Okamura Y."/>
            <person name="Vlamakis H."/>
            <person name="Li Y."/>
            <person name="Tanoue T."/>
            <person name="Takei H."/>
            <person name="Nittono H."/>
            <person name="Narushima S."/>
            <person name="Irie J."/>
            <person name="Itoh H."/>
            <person name="Moriya K."/>
            <person name="Sugiura Y."/>
            <person name="Suematsu M."/>
            <person name="Moritoki N."/>
            <person name="Shibata S."/>
            <person name="Littman R.D."/>
            <person name="Fischbach A.M."/>
            <person name="Uwamino Y."/>
            <person name="Inoue T."/>
            <person name="Honda A."/>
            <person name="Hattori M."/>
            <person name="Murai T."/>
            <person name="Xavier J.R."/>
            <person name="Hirose N."/>
            <person name="Honda K."/>
        </authorList>
    </citation>
    <scope>NUCLEOTIDE SEQUENCE [LARGE SCALE GENOMIC DNA]</scope>
    <source>
        <strain evidence="2 3">CE91-St30</strain>
    </source>
</reference>
<sequence length="535" mass="60940">MANGTYITTISYNMVIDMLQPNEIISEPAHPPKGFKWVSSVHWEKGIVPEKDMLFVCKGKAAEQASKLHPSSCLIVIAEEDASEATPDIPNQAIVIRGTSRSANLLQRLQNYFLSIQAWQNELDRIPLSSDGYEQVLHKSGKVLGVPLLLYNADLVPLARSWFNANLPLCKMFAEREKEILNSVLMLRRPLISFKGTASNVFVANELIRNKNKDLYHVLALYEKEPTPGQRDLFAMLAKKIAEKSDRQTGSYSPARFSAYSLFDELIQGRYVAKGLLNDYAYNIGFPLDAEFRLLRFVSENPEADDGLPSLLNEAKHMNDGKCLPVVYNDDLLVLLYSKGLDNILSNSIIEEELLRCCGPIKGYVAMSQVFDDISNLLFAYQQTNLVIKYKEFVNLEQRFTTADKELQAPCYTFEEVLKFAILDSSDMNQELKDFSFSHTILEKIIAEDIATGGDDARILASYIHHERKATAVAEKLHMHRNTVLYRIDKIEKRFGLNFDESWSRDRVLFDFSILYCKLMRNPELYREILGQDTP</sequence>
<dbReference type="InterPro" id="IPR042070">
    <property type="entry name" value="PucR_C-HTH_sf"/>
</dbReference>
<dbReference type="InterPro" id="IPR025736">
    <property type="entry name" value="PucR_C-HTH_dom"/>
</dbReference>
<accession>A0ABN6MM52</accession>
<dbReference type="Pfam" id="PF13556">
    <property type="entry name" value="HTH_30"/>
    <property type="match status" value="1"/>
</dbReference>
<proteinExistence type="predicted"/>
<keyword evidence="3" id="KW-1185">Reference proteome</keyword>
<dbReference type="Proteomes" id="UP001320544">
    <property type="component" value="Chromosome"/>
</dbReference>
<dbReference type="RefSeq" id="WP_244386580.1">
    <property type="nucleotide sequence ID" value="NZ_AP025564.1"/>
</dbReference>
<gene>
    <name evidence="2" type="ORF">CE91St30_26640</name>
</gene>
<dbReference type="PANTHER" id="PTHR33744">
    <property type="entry name" value="CARBOHYDRATE DIACID REGULATOR"/>
    <property type="match status" value="1"/>
</dbReference>
<dbReference type="InterPro" id="IPR051448">
    <property type="entry name" value="CdaR-like_regulators"/>
</dbReference>
<dbReference type="Gene3D" id="1.10.10.2840">
    <property type="entry name" value="PucR C-terminal helix-turn-helix domain"/>
    <property type="match status" value="1"/>
</dbReference>
<evidence type="ECO:0000313" key="3">
    <source>
        <dbReference type="Proteomes" id="UP001320544"/>
    </source>
</evidence>
<dbReference type="EMBL" id="AP025564">
    <property type="protein sequence ID" value="BDE97331.1"/>
    <property type="molecule type" value="Genomic_DNA"/>
</dbReference>
<name>A0ABN6MM52_9ACTN</name>